<dbReference type="PANTHER" id="PTHR43357:SF3">
    <property type="entry name" value="FE(3+)-TRANSPORT SYSTEM PERMEASE PROTEIN FBPB 2"/>
    <property type="match status" value="1"/>
</dbReference>
<protein>
    <recommendedName>
        <fullName evidence="9">ABC transmembrane type-1 domain-containing protein</fullName>
    </recommendedName>
</protein>
<dbReference type="EMBL" id="MGAU01000032">
    <property type="protein sequence ID" value="OGK54436.1"/>
    <property type="molecule type" value="Genomic_DNA"/>
</dbReference>
<evidence type="ECO:0000256" key="1">
    <source>
        <dbReference type="ARBA" id="ARBA00004429"/>
    </source>
</evidence>
<dbReference type="SUPFAM" id="SSF161098">
    <property type="entry name" value="MetI-like"/>
    <property type="match status" value="2"/>
</dbReference>
<keyword evidence="4" id="KW-0997">Cell inner membrane</keyword>
<feature type="transmembrane region" description="Helical" evidence="8">
    <location>
        <begin position="91"/>
        <end position="116"/>
    </location>
</feature>
<evidence type="ECO:0000313" key="10">
    <source>
        <dbReference type="EMBL" id="OGK54436.1"/>
    </source>
</evidence>
<dbReference type="GO" id="GO:0005886">
    <property type="term" value="C:plasma membrane"/>
    <property type="evidence" value="ECO:0007669"/>
    <property type="project" value="UniProtKB-SubCell"/>
</dbReference>
<feature type="transmembrane region" description="Helical" evidence="8">
    <location>
        <begin position="319"/>
        <end position="340"/>
    </location>
</feature>
<proteinExistence type="predicted"/>
<name>A0A1F7JFV0_9BACT</name>
<feature type="transmembrane region" description="Helical" evidence="8">
    <location>
        <begin position="285"/>
        <end position="307"/>
    </location>
</feature>
<comment type="caution">
    <text evidence="10">The sequence shown here is derived from an EMBL/GenBank/DDBJ whole genome shotgun (WGS) entry which is preliminary data.</text>
</comment>
<dbReference type="GO" id="GO:0055085">
    <property type="term" value="P:transmembrane transport"/>
    <property type="evidence" value="ECO:0007669"/>
    <property type="project" value="InterPro"/>
</dbReference>
<evidence type="ECO:0000256" key="3">
    <source>
        <dbReference type="ARBA" id="ARBA00022475"/>
    </source>
</evidence>
<dbReference type="InterPro" id="IPR000515">
    <property type="entry name" value="MetI-like"/>
</dbReference>
<comment type="subcellular location">
    <subcellularLocation>
        <location evidence="1">Cell inner membrane</location>
        <topology evidence="1">Multi-pass membrane protein</topology>
    </subcellularLocation>
</comment>
<gene>
    <name evidence="10" type="ORF">A3B56_00015</name>
</gene>
<evidence type="ECO:0000256" key="7">
    <source>
        <dbReference type="ARBA" id="ARBA00023136"/>
    </source>
</evidence>
<evidence type="ECO:0000256" key="6">
    <source>
        <dbReference type="ARBA" id="ARBA00022989"/>
    </source>
</evidence>
<feature type="domain" description="ABC transmembrane type-1" evidence="9">
    <location>
        <begin position="286"/>
        <end position="474"/>
    </location>
</feature>
<keyword evidence="5 8" id="KW-0812">Transmembrane</keyword>
<keyword evidence="2" id="KW-0813">Transport</keyword>
<dbReference type="PROSITE" id="PS50928">
    <property type="entry name" value="ABC_TM1"/>
    <property type="match status" value="2"/>
</dbReference>
<feature type="transmembrane region" description="Helical" evidence="8">
    <location>
        <begin position="400"/>
        <end position="420"/>
    </location>
</feature>
<organism evidence="10 11">
    <name type="scientific">Candidatus Roizmanbacteria bacterium RIFCSPLOWO2_01_FULL_45_11</name>
    <dbReference type="NCBI Taxonomy" id="1802070"/>
    <lineage>
        <taxon>Bacteria</taxon>
        <taxon>Candidatus Roizmaniibacteriota</taxon>
    </lineage>
</organism>
<sequence length="483" mass="54304">MISNSLLLTGRELTVLQHSFIIGIFGAFFATIIAAILTLLWHQPSYQRLGILRYSVIIPLLIPPFLHALTWDNLLIVLSQTGFLNSGTYVASLRSMTGIIFLLSLAYFPLPLLIFLNTLRSLPRSSIDSGLLATTPGSTLWHIARPLLTPAGLTGFLLTFIFCFTTFDIPEYFSVPVFVTEVFAAFSARYDTVRALLLSGIPVVLTMVVMTILIKRFVGRRVFFSPIISPAYIFRIKSPIINGVLWGFYMLVIIASVIVPLTSFIIQGSFFSASVRHALFSSREIIFNTVWVSVWGGFVSVILSLMVYRWIYRWTAGRIIFLSLFAMPAITFGIVCIMVFNQPFLSFFYASTSMLILAYALRFVPIVCETLYTYYLSINPQLFDAAKLHSKGGLSYIKTFWWPLTKPALILGWMIGFWLIVSELPITLLIQPAGFQTVTSRIYIFLHYGSQEFTNALTLSLVVLSLLPILVVFAAFAYEDSKT</sequence>
<evidence type="ECO:0000256" key="4">
    <source>
        <dbReference type="ARBA" id="ARBA00022519"/>
    </source>
</evidence>
<dbReference type="PANTHER" id="PTHR43357">
    <property type="entry name" value="INNER MEMBRANE ABC TRANSPORTER PERMEASE PROTEIN YDCV"/>
    <property type="match status" value="1"/>
</dbReference>
<keyword evidence="7 8" id="KW-0472">Membrane</keyword>
<feature type="transmembrane region" description="Helical" evidence="8">
    <location>
        <begin position="20"/>
        <end position="40"/>
    </location>
</feature>
<feature type="domain" description="ABC transmembrane type-1" evidence="9">
    <location>
        <begin position="16"/>
        <end position="214"/>
    </location>
</feature>
<keyword evidence="6 8" id="KW-1133">Transmembrane helix</keyword>
<evidence type="ECO:0000256" key="5">
    <source>
        <dbReference type="ARBA" id="ARBA00022692"/>
    </source>
</evidence>
<feature type="transmembrane region" description="Helical" evidence="8">
    <location>
        <begin position="52"/>
        <end position="71"/>
    </location>
</feature>
<feature type="transmembrane region" description="Helical" evidence="8">
    <location>
        <begin position="147"/>
        <end position="167"/>
    </location>
</feature>
<evidence type="ECO:0000256" key="2">
    <source>
        <dbReference type="ARBA" id="ARBA00022448"/>
    </source>
</evidence>
<accession>A0A1F7JFV0</accession>
<dbReference type="InterPro" id="IPR035906">
    <property type="entry name" value="MetI-like_sf"/>
</dbReference>
<dbReference type="AlphaFoldDB" id="A0A1F7JFV0"/>
<keyword evidence="3" id="KW-1003">Cell membrane</keyword>
<feature type="transmembrane region" description="Helical" evidence="8">
    <location>
        <begin position="456"/>
        <end position="478"/>
    </location>
</feature>
<feature type="transmembrane region" description="Helical" evidence="8">
    <location>
        <begin position="195"/>
        <end position="214"/>
    </location>
</feature>
<dbReference type="Proteomes" id="UP000178486">
    <property type="component" value="Unassembled WGS sequence"/>
</dbReference>
<evidence type="ECO:0000313" key="11">
    <source>
        <dbReference type="Proteomes" id="UP000178486"/>
    </source>
</evidence>
<evidence type="ECO:0000256" key="8">
    <source>
        <dbReference type="SAM" id="Phobius"/>
    </source>
</evidence>
<reference evidence="10 11" key="1">
    <citation type="journal article" date="2016" name="Nat. Commun.">
        <title>Thousands of microbial genomes shed light on interconnected biogeochemical processes in an aquifer system.</title>
        <authorList>
            <person name="Anantharaman K."/>
            <person name="Brown C.T."/>
            <person name="Hug L.A."/>
            <person name="Sharon I."/>
            <person name="Castelle C.J."/>
            <person name="Probst A.J."/>
            <person name="Thomas B.C."/>
            <person name="Singh A."/>
            <person name="Wilkins M.J."/>
            <person name="Karaoz U."/>
            <person name="Brodie E.L."/>
            <person name="Williams K.H."/>
            <person name="Hubbard S.S."/>
            <person name="Banfield J.F."/>
        </authorList>
    </citation>
    <scope>NUCLEOTIDE SEQUENCE [LARGE SCALE GENOMIC DNA]</scope>
</reference>
<feature type="transmembrane region" description="Helical" evidence="8">
    <location>
        <begin position="244"/>
        <end position="265"/>
    </location>
</feature>
<evidence type="ECO:0000259" key="9">
    <source>
        <dbReference type="PROSITE" id="PS50928"/>
    </source>
</evidence>
<dbReference type="Gene3D" id="1.10.3720.10">
    <property type="entry name" value="MetI-like"/>
    <property type="match status" value="2"/>
</dbReference>